<dbReference type="STRING" id="1121400.SAMN02746065_102279"/>
<dbReference type="OrthoDB" id="5423056at2"/>
<dbReference type="Proteomes" id="UP000192418">
    <property type="component" value="Unassembled WGS sequence"/>
</dbReference>
<dbReference type="AlphaFoldDB" id="A0A1W1ZH13"/>
<sequence length="182" mass="21240">MKLIKYGMLICFIFLLTMDLPVSAQLYQYRDENGILSFTDDFSKLPVAQRDQMKVINEMKTEPVENSQTEEVAHPPIPDKNNALSDVLMKKADALMQENIKLKEDYAVIIEENKQLAILRQKLEARKKISRSEWDDFNKRVSDINIKIQQYESRLHAHKDQSAAYNMKLEQLKKFAEMNNGD</sequence>
<evidence type="ECO:0008006" key="3">
    <source>
        <dbReference type="Google" id="ProtNLM"/>
    </source>
</evidence>
<reference evidence="1 2" key="1">
    <citation type="submission" date="2017-04" db="EMBL/GenBank/DDBJ databases">
        <authorList>
            <person name="Afonso C.L."/>
            <person name="Miller P.J."/>
            <person name="Scott M.A."/>
            <person name="Spackman E."/>
            <person name="Goraichik I."/>
            <person name="Dimitrov K.M."/>
            <person name="Suarez D.L."/>
            <person name="Swayne D.E."/>
        </authorList>
    </citation>
    <scope>NUCLEOTIDE SEQUENCE [LARGE SCALE GENOMIC DNA]</scope>
    <source>
        <strain evidence="1 2">DSM 3385</strain>
    </source>
</reference>
<name>A0A1W1ZH13_9BACT</name>
<gene>
    <name evidence="1" type="ORF">SAMN02746065_102279</name>
</gene>
<dbReference type="RefSeq" id="WP_084066930.1">
    <property type="nucleotide sequence ID" value="NZ_FWXY01000002.1"/>
</dbReference>
<organism evidence="1 2">
    <name type="scientific">Desulfocicer vacuolatum DSM 3385</name>
    <dbReference type="NCBI Taxonomy" id="1121400"/>
    <lineage>
        <taxon>Bacteria</taxon>
        <taxon>Pseudomonadati</taxon>
        <taxon>Thermodesulfobacteriota</taxon>
        <taxon>Desulfobacteria</taxon>
        <taxon>Desulfobacterales</taxon>
        <taxon>Desulfobacteraceae</taxon>
        <taxon>Desulfocicer</taxon>
    </lineage>
</organism>
<proteinExistence type="predicted"/>
<keyword evidence="2" id="KW-1185">Reference proteome</keyword>
<accession>A0A1W1ZH13</accession>
<protein>
    <recommendedName>
        <fullName evidence="3">DUF4124 domain-containing protein</fullName>
    </recommendedName>
</protein>
<evidence type="ECO:0000313" key="2">
    <source>
        <dbReference type="Proteomes" id="UP000192418"/>
    </source>
</evidence>
<dbReference type="EMBL" id="FWXY01000002">
    <property type="protein sequence ID" value="SMC47472.1"/>
    <property type="molecule type" value="Genomic_DNA"/>
</dbReference>
<evidence type="ECO:0000313" key="1">
    <source>
        <dbReference type="EMBL" id="SMC47472.1"/>
    </source>
</evidence>